<comment type="caution">
    <text evidence="2">The sequence shown here is derived from an EMBL/GenBank/DDBJ whole genome shotgun (WGS) entry which is preliminary data.</text>
</comment>
<dbReference type="SUPFAM" id="SSF47336">
    <property type="entry name" value="ACP-like"/>
    <property type="match status" value="1"/>
</dbReference>
<evidence type="ECO:0000259" key="1">
    <source>
        <dbReference type="PROSITE" id="PS50075"/>
    </source>
</evidence>
<protein>
    <submittedName>
        <fullName evidence="2">Acyl carrier protein</fullName>
    </submittedName>
</protein>
<accession>A0ABS0D7K0</accession>
<evidence type="ECO:0000313" key="3">
    <source>
        <dbReference type="Proteomes" id="UP000707731"/>
    </source>
</evidence>
<dbReference type="EMBL" id="JADLQN010000001">
    <property type="protein sequence ID" value="MBF6354450.1"/>
    <property type="molecule type" value="Genomic_DNA"/>
</dbReference>
<evidence type="ECO:0000313" key="2">
    <source>
        <dbReference type="EMBL" id="MBF6354450.1"/>
    </source>
</evidence>
<dbReference type="Proteomes" id="UP000707731">
    <property type="component" value="Unassembled WGS sequence"/>
</dbReference>
<feature type="domain" description="Carrier" evidence="1">
    <location>
        <begin position="9"/>
        <end position="85"/>
    </location>
</feature>
<dbReference type="RefSeq" id="WP_195001215.1">
    <property type="nucleotide sequence ID" value="NZ_JADLQN010000001.1"/>
</dbReference>
<name>A0ABS0D7K0_9NOCA</name>
<keyword evidence="3" id="KW-1185">Reference proteome</keyword>
<dbReference type="Pfam" id="PF00550">
    <property type="entry name" value="PP-binding"/>
    <property type="match status" value="1"/>
</dbReference>
<dbReference type="Gene3D" id="1.10.1200.10">
    <property type="entry name" value="ACP-like"/>
    <property type="match status" value="1"/>
</dbReference>
<organism evidence="2 3">
    <name type="scientific">Nocardia higoensis</name>
    <dbReference type="NCBI Taxonomy" id="228599"/>
    <lineage>
        <taxon>Bacteria</taxon>
        <taxon>Bacillati</taxon>
        <taxon>Actinomycetota</taxon>
        <taxon>Actinomycetes</taxon>
        <taxon>Mycobacteriales</taxon>
        <taxon>Nocardiaceae</taxon>
        <taxon>Nocardia</taxon>
    </lineage>
</organism>
<dbReference type="InterPro" id="IPR009081">
    <property type="entry name" value="PP-bd_ACP"/>
</dbReference>
<dbReference type="InterPro" id="IPR036736">
    <property type="entry name" value="ACP-like_sf"/>
</dbReference>
<dbReference type="PROSITE" id="PS50075">
    <property type="entry name" value="CARRIER"/>
    <property type="match status" value="1"/>
</dbReference>
<proteinExistence type="predicted"/>
<reference evidence="2 3" key="1">
    <citation type="submission" date="2020-10" db="EMBL/GenBank/DDBJ databases">
        <title>Identification of Nocardia species via Next-generation sequencing and recognition of intraspecies genetic diversity.</title>
        <authorList>
            <person name="Li P."/>
            <person name="Li P."/>
            <person name="Lu B."/>
        </authorList>
    </citation>
    <scope>NUCLEOTIDE SEQUENCE [LARGE SCALE GENOMIC DNA]</scope>
    <source>
        <strain evidence="2 3">BJ06-0143</strain>
    </source>
</reference>
<sequence length="86" mass="9475">MNGPAVSGPQAEAIVRAALRGFAEESRLRELAPDDPLREVLELDSIDYLTFVERISDAVGARIDEDDYPSVATIRSWSELVTSLQI</sequence>
<gene>
    <name evidence="2" type="ORF">IU449_07830</name>
</gene>